<protein>
    <submittedName>
        <fullName evidence="2">TniQ protein</fullName>
    </submittedName>
</protein>
<dbReference type="EMBL" id="QRDW01000012">
    <property type="protein sequence ID" value="RED45023.1"/>
    <property type="molecule type" value="Genomic_DNA"/>
</dbReference>
<reference evidence="2 3" key="1">
    <citation type="submission" date="2018-07" db="EMBL/GenBank/DDBJ databases">
        <title>Genomic Encyclopedia of Type Strains, Phase III (KMG-III): the genomes of soil and plant-associated and newly described type strains.</title>
        <authorList>
            <person name="Whitman W."/>
        </authorList>
    </citation>
    <scope>NUCLEOTIDE SEQUENCE [LARGE SCALE GENOMIC DNA]</scope>
    <source>
        <strain evidence="2 3">CECT 8488</strain>
    </source>
</reference>
<accession>A0A3D9H689</accession>
<gene>
    <name evidence="2" type="ORF">DFP90_11214</name>
</gene>
<evidence type="ECO:0000259" key="1">
    <source>
        <dbReference type="Pfam" id="PF06527"/>
    </source>
</evidence>
<dbReference type="RefSeq" id="WP_115938514.1">
    <property type="nucleotide sequence ID" value="NZ_QRDW01000012.1"/>
</dbReference>
<feature type="domain" description="TniQ" evidence="1">
    <location>
        <begin position="12"/>
        <end position="148"/>
    </location>
</feature>
<dbReference type="Proteomes" id="UP000256845">
    <property type="component" value="Unassembled WGS sequence"/>
</dbReference>
<organism evidence="2 3">
    <name type="scientific">Aestuariispira insulae</name>
    <dbReference type="NCBI Taxonomy" id="1461337"/>
    <lineage>
        <taxon>Bacteria</taxon>
        <taxon>Pseudomonadati</taxon>
        <taxon>Pseudomonadota</taxon>
        <taxon>Alphaproteobacteria</taxon>
        <taxon>Rhodospirillales</taxon>
        <taxon>Kiloniellaceae</taxon>
        <taxon>Aestuariispira</taxon>
    </lineage>
</organism>
<dbReference type="InterPro" id="IPR009492">
    <property type="entry name" value="TniQ"/>
</dbReference>
<name>A0A3D9H689_9PROT</name>
<comment type="caution">
    <text evidence="2">The sequence shown here is derived from an EMBL/GenBank/DDBJ whole genome shotgun (WGS) entry which is preliminary data.</text>
</comment>
<dbReference type="AlphaFoldDB" id="A0A3D9H689"/>
<keyword evidence="3" id="KW-1185">Reference proteome</keyword>
<proteinExistence type="predicted"/>
<evidence type="ECO:0000313" key="3">
    <source>
        <dbReference type="Proteomes" id="UP000256845"/>
    </source>
</evidence>
<sequence length="419" mass="48495">MFDQWHSLWLGRPRPYHDELLSSWFTRIALSNGLAPKDLYPICEPGGRLYRFDLDRNATKSFCSVLAEHTGIDPLFLMNMGIRRYENSLLIKRLKKSRMDWFPPAGAGFKSYGQQYCPICLDKKATPYFKHLWRFSFITICPKHGCELIDRCKQCGKPIEPLRTPAGSVISCCSVCGNELSRMARVPLVSKAALDLQQKHLMILCRGNEAVGGYWLHSIIYFQLLMVLVRLLGCSFYARALQEHLKLRAGLFRSGLIPKLHEIEQYNPRCRRELLLGAEWLLKFWPGRFVSSGRIVEFERWRFMRRREPLPYILQDVIDRYFAEPCIRFRQSQIGEAAKTLSSHAIDPTTPNIVNLVGHRIRAKPLPNKKISRYWKLDGVSPEVKEAAKSAARLEGENIASWVEETIKRRLKAEEKLAR</sequence>
<dbReference type="Pfam" id="PF06527">
    <property type="entry name" value="TniQ"/>
    <property type="match status" value="1"/>
</dbReference>
<dbReference type="OrthoDB" id="6917259at2"/>
<evidence type="ECO:0000313" key="2">
    <source>
        <dbReference type="EMBL" id="RED45023.1"/>
    </source>
</evidence>